<gene>
    <name evidence="3" type="ORF">B4119_4213</name>
</gene>
<dbReference type="InterPro" id="IPR020904">
    <property type="entry name" value="Sc_DH/Rdtase_CS"/>
</dbReference>
<dbReference type="Proteomes" id="UP000075455">
    <property type="component" value="Unassembled WGS sequence"/>
</dbReference>
<evidence type="ECO:0000313" key="4">
    <source>
        <dbReference type="Proteomes" id="UP000075455"/>
    </source>
</evidence>
<name>A0A150LFT4_9BACL</name>
<dbReference type="PROSITE" id="PS00061">
    <property type="entry name" value="ADH_SHORT"/>
    <property type="match status" value="1"/>
</dbReference>
<accession>A0A150LFT4</accession>
<dbReference type="GeneID" id="301193518"/>
<dbReference type="FunFam" id="3.40.50.720:FF:000084">
    <property type="entry name" value="Short-chain dehydrogenase reductase"/>
    <property type="match status" value="1"/>
</dbReference>
<dbReference type="RefSeq" id="WP_061579805.1">
    <property type="nucleotide sequence ID" value="NZ_AP025623.1"/>
</dbReference>
<dbReference type="Pfam" id="PF13561">
    <property type="entry name" value="adh_short_C2"/>
    <property type="match status" value="1"/>
</dbReference>
<dbReference type="Gene3D" id="3.40.50.720">
    <property type="entry name" value="NAD(P)-binding Rossmann-like Domain"/>
    <property type="match status" value="1"/>
</dbReference>
<dbReference type="NCBIfam" id="NF005559">
    <property type="entry name" value="PRK07231.1"/>
    <property type="match status" value="1"/>
</dbReference>
<keyword evidence="2 3" id="KW-0560">Oxidoreductase</keyword>
<proteinExistence type="inferred from homology"/>
<comment type="caution">
    <text evidence="3">The sequence shown here is derived from an EMBL/GenBank/DDBJ whole genome shotgun (WGS) entry which is preliminary data.</text>
</comment>
<dbReference type="CDD" id="cd05233">
    <property type="entry name" value="SDR_c"/>
    <property type="match status" value="1"/>
</dbReference>
<dbReference type="STRING" id="81408.B4119_4213"/>
<dbReference type="SUPFAM" id="SSF51735">
    <property type="entry name" value="NAD(P)-binding Rossmann-fold domains"/>
    <property type="match status" value="1"/>
</dbReference>
<evidence type="ECO:0000256" key="2">
    <source>
        <dbReference type="ARBA" id="ARBA00023002"/>
    </source>
</evidence>
<sequence>MQSFADKVALVTGGGSGIGRAIALRFAQRGAKVVVAGRTRKTIAETQEMIRHMGGEAFSLQVDVISDEQVRQMVQSVVRRFGRLDFACNAAGIGGPLAPTADISENDFDSIIAVNLKGVWLCMKYQLQQMVAQGSGVIVNISSINGLVGTPNAAVYSASKSGVISLTKAAALEYAKSNIRINAICPGAIRTPMLEKMFSETGIAESHYESQIPQGRIGDPNDIANAAIWLCSDEASYITGHIMVIDGGVTARG</sequence>
<comment type="similarity">
    <text evidence="1">Belongs to the short-chain dehydrogenases/reductases (SDR) family.</text>
</comment>
<protein>
    <submittedName>
        <fullName evidence="3">3-oxoacyl-[acyl-carrier protein] reductase</fullName>
        <ecNumber evidence="3">1.1.1.100</ecNumber>
    </submittedName>
</protein>
<evidence type="ECO:0000256" key="1">
    <source>
        <dbReference type="ARBA" id="ARBA00006484"/>
    </source>
</evidence>
<dbReference type="NCBIfam" id="NF009466">
    <property type="entry name" value="PRK12826.1-2"/>
    <property type="match status" value="1"/>
</dbReference>
<dbReference type="InterPro" id="IPR036291">
    <property type="entry name" value="NAD(P)-bd_dom_sf"/>
</dbReference>
<dbReference type="GO" id="GO:0008206">
    <property type="term" value="P:bile acid metabolic process"/>
    <property type="evidence" value="ECO:0007669"/>
    <property type="project" value="UniProtKB-ARBA"/>
</dbReference>
<dbReference type="PANTHER" id="PTHR24321:SF11">
    <property type="entry name" value="BLR0893 PROTEIN"/>
    <property type="match status" value="1"/>
</dbReference>
<dbReference type="AlphaFoldDB" id="A0A150LFT4"/>
<reference evidence="3 4" key="1">
    <citation type="submission" date="2016-01" db="EMBL/GenBank/DDBJ databases">
        <title>Draft Genome Sequences of Seven Thermophilic Sporeformers Isolated from Foods.</title>
        <authorList>
            <person name="Berendsen E.M."/>
            <person name="Wells-Bennik M.H."/>
            <person name="Krawcyk A.O."/>
            <person name="De Jong A."/>
            <person name="Holsappel S."/>
            <person name="Eijlander R.T."/>
            <person name="Kuipers O.P."/>
        </authorList>
    </citation>
    <scope>NUCLEOTIDE SEQUENCE [LARGE SCALE GENOMIC DNA]</scope>
    <source>
        <strain evidence="3 4">B4119</strain>
    </source>
</reference>
<dbReference type="PATRIC" id="fig|81408.3.peg.145"/>
<dbReference type="InterPro" id="IPR002347">
    <property type="entry name" value="SDR_fam"/>
</dbReference>
<evidence type="ECO:0000313" key="3">
    <source>
        <dbReference type="EMBL" id="KYD11105.1"/>
    </source>
</evidence>
<dbReference type="eggNOG" id="COG1028">
    <property type="taxonomic scope" value="Bacteria"/>
</dbReference>
<dbReference type="PRINTS" id="PR00080">
    <property type="entry name" value="SDRFAMILY"/>
</dbReference>
<dbReference type="PANTHER" id="PTHR24321">
    <property type="entry name" value="DEHYDROGENASES, SHORT CHAIN"/>
    <property type="match status" value="1"/>
</dbReference>
<dbReference type="PRINTS" id="PR00081">
    <property type="entry name" value="GDHRDH"/>
</dbReference>
<dbReference type="EC" id="1.1.1.100" evidence="3"/>
<organism evidence="3 4">
    <name type="scientific">Saccharococcus caldoxylosilyticus</name>
    <dbReference type="NCBI Taxonomy" id="81408"/>
    <lineage>
        <taxon>Bacteria</taxon>
        <taxon>Bacillati</taxon>
        <taxon>Bacillota</taxon>
        <taxon>Bacilli</taxon>
        <taxon>Bacillales</taxon>
        <taxon>Anoxybacillaceae</taxon>
        <taxon>Saccharococcus</taxon>
    </lineage>
</organism>
<dbReference type="GO" id="GO:0004316">
    <property type="term" value="F:3-oxoacyl-[acyl-carrier-protein] reductase (NADPH) activity"/>
    <property type="evidence" value="ECO:0007669"/>
    <property type="project" value="UniProtKB-EC"/>
</dbReference>
<dbReference type="EMBL" id="LQYS01000081">
    <property type="protein sequence ID" value="KYD11105.1"/>
    <property type="molecule type" value="Genomic_DNA"/>
</dbReference>